<name>A0A1Y1CMU0_9BACT</name>
<feature type="transmembrane region" description="Helical" evidence="1">
    <location>
        <begin position="42"/>
        <end position="62"/>
    </location>
</feature>
<accession>A0A1Y1CMU0</accession>
<dbReference type="AlphaFoldDB" id="A0A1Y1CMU0"/>
<feature type="transmembrane region" description="Helical" evidence="1">
    <location>
        <begin position="169"/>
        <end position="189"/>
    </location>
</feature>
<protein>
    <submittedName>
        <fullName evidence="2">Uncharacterized protein</fullName>
    </submittedName>
</protein>
<keyword evidence="3" id="KW-1185">Reference proteome</keyword>
<dbReference type="OrthoDB" id="1123324at2"/>
<gene>
    <name evidence="2" type="ORF">ALGA_2977</name>
</gene>
<dbReference type="NCBIfam" id="NF040557">
    <property type="entry name" value="CAS_Csx27"/>
    <property type="match status" value="1"/>
</dbReference>
<feature type="transmembrane region" description="Helical" evidence="1">
    <location>
        <begin position="12"/>
        <end position="30"/>
    </location>
</feature>
<reference evidence="3" key="2">
    <citation type="journal article" date="2020" name="Antonie Van Leeuwenhoek">
        <title>Labilibaculum antarcticum sp. nov., a novel facultative anaerobic, psychrotorelant bacterium isolated from marine sediment of Antarctica.</title>
        <authorList>
            <person name="Watanabe M."/>
            <person name="Kojima H."/>
            <person name="Fukui M."/>
        </authorList>
    </citation>
    <scope>NUCLEOTIDE SEQUENCE [LARGE SCALE GENOMIC DNA]</scope>
    <source>
        <strain evidence="3">SPP2</strain>
    </source>
</reference>
<dbReference type="EMBL" id="AP018042">
    <property type="protein sequence ID" value="BAX81282.1"/>
    <property type="molecule type" value="Genomic_DNA"/>
</dbReference>
<feature type="transmembrane region" description="Helical" evidence="1">
    <location>
        <begin position="201"/>
        <end position="219"/>
    </location>
</feature>
<keyword evidence="1" id="KW-1133">Transmembrane helix</keyword>
<keyword evidence="1" id="KW-0472">Membrane</keyword>
<evidence type="ECO:0000313" key="2">
    <source>
        <dbReference type="EMBL" id="BAX81282.1"/>
    </source>
</evidence>
<reference evidence="2 3" key="1">
    <citation type="journal article" date="2018" name="Mar. Genomics">
        <title>Complete genome sequence of Marinifilaceae bacterium strain SPP2, isolated from the Antarctic marine sediment.</title>
        <authorList>
            <person name="Watanabe M."/>
            <person name="Kojima H."/>
            <person name="Fukui M."/>
        </authorList>
    </citation>
    <scope>NUCLEOTIDE SEQUENCE [LARGE SCALE GENOMIC DNA]</scope>
    <source>
        <strain evidence="2 3">SPP2</strain>
    </source>
</reference>
<dbReference type="Proteomes" id="UP000218267">
    <property type="component" value="Chromosome"/>
</dbReference>
<sequence length="241" mass="28557">MGKFSLYDLLGLLLPGVLFLFFSGVISHIYGLLPAFLGVLNWQVNIGITLCFALIIGATLYATNFHLVKKSWYNRLLGMYKHVTVLYLKMKFLHQLMNETLNIKSKEWYGKNIFFNKADFDILTAEKQKETEDLQDEFYDRMYYELEYHGKIEHAKTVQSFHFFFRQTALACIILLLLNIVLFALYFIFKPHTRKSDIFATLLLDGLLFSILFVSARLAQWYRKRMVMKMYWAYFTHLKQI</sequence>
<keyword evidence="1" id="KW-0812">Transmembrane</keyword>
<dbReference type="RefSeq" id="WP_096430505.1">
    <property type="nucleotide sequence ID" value="NZ_AP018042.1"/>
</dbReference>
<proteinExistence type="predicted"/>
<organism evidence="2 3">
    <name type="scientific">Labilibaculum antarcticum</name>
    <dbReference type="NCBI Taxonomy" id="1717717"/>
    <lineage>
        <taxon>Bacteria</taxon>
        <taxon>Pseudomonadati</taxon>
        <taxon>Bacteroidota</taxon>
        <taxon>Bacteroidia</taxon>
        <taxon>Marinilabiliales</taxon>
        <taxon>Marinifilaceae</taxon>
        <taxon>Labilibaculum</taxon>
    </lineage>
</organism>
<dbReference type="KEGG" id="mbas:ALGA_2977"/>
<evidence type="ECO:0000256" key="1">
    <source>
        <dbReference type="SAM" id="Phobius"/>
    </source>
</evidence>
<evidence type="ECO:0000313" key="3">
    <source>
        <dbReference type="Proteomes" id="UP000218267"/>
    </source>
</evidence>